<gene>
    <name evidence="2" type="ORF">EHR01_08150</name>
</gene>
<evidence type="ECO:0008006" key="4">
    <source>
        <dbReference type="Google" id="ProtNLM"/>
    </source>
</evidence>
<dbReference type="EMBL" id="RQHK01000005">
    <property type="protein sequence ID" value="TGM77571.1"/>
    <property type="molecule type" value="Genomic_DNA"/>
</dbReference>
<feature type="transmembrane region" description="Helical" evidence="1">
    <location>
        <begin position="406"/>
        <end position="425"/>
    </location>
</feature>
<evidence type="ECO:0000313" key="2">
    <source>
        <dbReference type="EMBL" id="TGM77571.1"/>
    </source>
</evidence>
<organism evidence="2 3">
    <name type="scientific">Leptospira mtsangambouensis</name>
    <dbReference type="NCBI Taxonomy" id="2484912"/>
    <lineage>
        <taxon>Bacteria</taxon>
        <taxon>Pseudomonadati</taxon>
        <taxon>Spirochaetota</taxon>
        <taxon>Spirochaetia</taxon>
        <taxon>Leptospirales</taxon>
        <taxon>Leptospiraceae</taxon>
        <taxon>Leptospira</taxon>
    </lineage>
</organism>
<protein>
    <recommendedName>
        <fullName evidence="4">Glycosyltransferase RgtA/B/C/D-like domain-containing protein</fullName>
    </recommendedName>
</protein>
<keyword evidence="1" id="KW-0472">Membrane</keyword>
<feature type="transmembrane region" description="Helical" evidence="1">
    <location>
        <begin position="314"/>
        <end position="332"/>
    </location>
</feature>
<accession>A0ABY2NZP1</accession>
<evidence type="ECO:0000313" key="3">
    <source>
        <dbReference type="Proteomes" id="UP000297940"/>
    </source>
</evidence>
<dbReference type="RefSeq" id="WP_135694204.1">
    <property type="nucleotide sequence ID" value="NZ_RQHK01000005.1"/>
</dbReference>
<evidence type="ECO:0000256" key="1">
    <source>
        <dbReference type="SAM" id="Phobius"/>
    </source>
</evidence>
<feature type="transmembrane region" description="Helical" evidence="1">
    <location>
        <begin position="12"/>
        <end position="33"/>
    </location>
</feature>
<dbReference type="Proteomes" id="UP000297940">
    <property type="component" value="Unassembled WGS sequence"/>
</dbReference>
<comment type="caution">
    <text evidence="2">The sequence shown here is derived from an EMBL/GenBank/DDBJ whole genome shotgun (WGS) entry which is preliminary data.</text>
</comment>
<feature type="non-terminal residue" evidence="2">
    <location>
        <position position="434"/>
    </location>
</feature>
<feature type="transmembrane region" description="Helical" evidence="1">
    <location>
        <begin position="374"/>
        <end position="394"/>
    </location>
</feature>
<feature type="transmembrane region" description="Helical" evidence="1">
    <location>
        <begin position="199"/>
        <end position="226"/>
    </location>
</feature>
<feature type="transmembrane region" description="Helical" evidence="1">
    <location>
        <begin position="112"/>
        <end position="130"/>
    </location>
</feature>
<name>A0ABY2NZP1_9LEPT</name>
<feature type="transmembrane region" description="Helical" evidence="1">
    <location>
        <begin position="165"/>
        <end position="184"/>
    </location>
</feature>
<keyword evidence="1" id="KW-0812">Transmembrane</keyword>
<reference evidence="3" key="1">
    <citation type="journal article" date="2019" name="PLoS Negl. Trop. Dis.">
        <title>Revisiting the worldwide diversity of Leptospira species in the environment.</title>
        <authorList>
            <person name="Vincent A.T."/>
            <person name="Schiettekatte O."/>
            <person name="Bourhy P."/>
            <person name="Veyrier F.J."/>
            <person name="Picardeau M."/>
        </authorList>
    </citation>
    <scope>NUCLEOTIDE SEQUENCE [LARGE SCALE GENOMIC DNA]</scope>
    <source>
        <strain evidence="3">201601298</strain>
    </source>
</reference>
<feature type="transmembrane region" description="Helical" evidence="1">
    <location>
        <begin position="252"/>
        <end position="272"/>
    </location>
</feature>
<sequence length="434" mass="50529">MIPRIGMKAKNILPSVLGFIFIIFGISLVVFYATKSWETFLNLCPNKDFLSWDENIRLNQVLDQYVDFRNGSWFRGIMPFLESPTWPPLRSVLTFVTLFLPIDAYETYRDSFLGLFFLILVYPGLVFISFRITKSLLWAGILSGLIFILTIQTGEVPAYSLSSMLETQSMFFLLFSIYAIYRLYDVDNRESEIDSGTKWLVFFSLFGFYFTKYPYGILFFMACFAYELVRSPAKYKEALVYLLKHYARGVRLLYLVFVVLMVFSLPVLRVVTKINLNQKGFKQFMFGITFLLFVDLSVYFFRKRDEITKVFPKTAVVLWVYAIFPAFLWLFMNPDRVNALIDAQMIVNAYTRSFFLTLWTEPGLDPSVPGVFDFIWGFRTLILFSVLSLLYFLFRSGAKFPSKLKDPLLAGTLILFLELLILELTTGNKQPRHV</sequence>
<feature type="transmembrane region" description="Helical" evidence="1">
    <location>
        <begin position="136"/>
        <end position="153"/>
    </location>
</feature>
<keyword evidence="1" id="KW-1133">Transmembrane helix</keyword>
<proteinExistence type="predicted"/>
<keyword evidence="3" id="KW-1185">Reference proteome</keyword>
<feature type="transmembrane region" description="Helical" evidence="1">
    <location>
        <begin position="284"/>
        <end position="302"/>
    </location>
</feature>